<evidence type="ECO:0000313" key="10">
    <source>
        <dbReference type="Proteomes" id="UP001447188"/>
    </source>
</evidence>
<dbReference type="InterPro" id="IPR040456">
    <property type="entry name" value="RNase_H2_suB"/>
</dbReference>
<dbReference type="Proteomes" id="UP001447188">
    <property type="component" value="Unassembled WGS sequence"/>
</dbReference>
<comment type="function">
    <text evidence="4">Non catalytic subunit of RNase H2, an endonuclease that specifically degrades the RNA of RNA:DNA hybrids. Participates in DNA replication, possibly by mediating the removal of lagging-strand Okazaki fragment RNA primers during DNA replication. Mediates the excision of single ribonucleotides from DNA:RNA duplexes.</text>
</comment>
<proteinExistence type="predicted"/>
<feature type="domain" description="Rnh202 triple barrel" evidence="8">
    <location>
        <begin position="8"/>
        <end position="96"/>
    </location>
</feature>
<evidence type="ECO:0000256" key="4">
    <source>
        <dbReference type="ARBA" id="ARBA00024778"/>
    </source>
</evidence>
<dbReference type="Pfam" id="PF17745">
    <property type="entry name" value="Ydr279_N"/>
    <property type="match status" value="1"/>
</dbReference>
<evidence type="ECO:0000259" key="7">
    <source>
        <dbReference type="Pfam" id="PF09468"/>
    </source>
</evidence>
<dbReference type="PANTHER" id="PTHR13383">
    <property type="entry name" value="RIBONUCLEASE H2 SUBUNIT B"/>
    <property type="match status" value="1"/>
</dbReference>
<comment type="caution">
    <text evidence="9">The sequence shown here is derived from an EMBL/GenBank/DDBJ whole genome shotgun (WGS) entry which is preliminary data.</text>
</comment>
<feature type="domain" description="Ribonuclease H2 subunit B wHTH" evidence="7">
    <location>
        <begin position="99"/>
        <end position="306"/>
    </location>
</feature>
<comment type="subcellular location">
    <subcellularLocation>
        <location evidence="1">Nucleus</location>
    </subcellularLocation>
</comment>
<dbReference type="PANTHER" id="PTHR13383:SF11">
    <property type="entry name" value="RIBONUCLEASE H2 SUBUNIT B"/>
    <property type="match status" value="1"/>
</dbReference>
<dbReference type="InterPro" id="IPR019024">
    <property type="entry name" value="RNase_H2_suB_wHTH"/>
</dbReference>
<evidence type="ECO:0000259" key="8">
    <source>
        <dbReference type="Pfam" id="PF17745"/>
    </source>
</evidence>
<organism evidence="9 10">
    <name type="scientific">Discina gigas</name>
    <dbReference type="NCBI Taxonomy" id="1032678"/>
    <lineage>
        <taxon>Eukaryota</taxon>
        <taxon>Fungi</taxon>
        <taxon>Dikarya</taxon>
        <taxon>Ascomycota</taxon>
        <taxon>Pezizomycotina</taxon>
        <taxon>Pezizomycetes</taxon>
        <taxon>Pezizales</taxon>
        <taxon>Discinaceae</taxon>
        <taxon>Discina</taxon>
    </lineage>
</organism>
<accession>A0ABR3GF22</accession>
<dbReference type="CDD" id="cd09270">
    <property type="entry name" value="RNase_H2-B"/>
    <property type="match status" value="1"/>
</dbReference>
<dbReference type="Pfam" id="PF09468">
    <property type="entry name" value="RNase_H2-Ydr279"/>
    <property type="match status" value="1"/>
</dbReference>
<evidence type="ECO:0000256" key="3">
    <source>
        <dbReference type="ARBA" id="ARBA00023242"/>
    </source>
</evidence>
<evidence type="ECO:0000313" key="9">
    <source>
        <dbReference type="EMBL" id="KAL0634332.1"/>
    </source>
</evidence>
<evidence type="ECO:0000256" key="5">
    <source>
        <dbReference type="ARBA" id="ARBA00033464"/>
    </source>
</evidence>
<keyword evidence="3" id="KW-0539">Nucleus</keyword>
<evidence type="ECO:0000256" key="1">
    <source>
        <dbReference type="ARBA" id="ARBA00004123"/>
    </source>
</evidence>
<name>A0ABR3GF22_9PEZI</name>
<dbReference type="EMBL" id="JBBBZM010000097">
    <property type="protein sequence ID" value="KAL0634332.1"/>
    <property type="molecule type" value="Genomic_DNA"/>
</dbReference>
<feature type="region of interest" description="Disordered" evidence="6">
    <location>
        <begin position="247"/>
        <end position="274"/>
    </location>
</feature>
<dbReference type="Gene3D" id="1.10.20.120">
    <property type="match status" value="1"/>
</dbReference>
<reference evidence="9 10" key="1">
    <citation type="submission" date="2024-02" db="EMBL/GenBank/DDBJ databases">
        <title>Discinaceae phylogenomics.</title>
        <authorList>
            <person name="Dirks A.C."/>
            <person name="James T.Y."/>
        </authorList>
    </citation>
    <scope>NUCLEOTIDE SEQUENCE [LARGE SCALE GENOMIC DNA]</scope>
    <source>
        <strain evidence="9 10">ACD0624</strain>
    </source>
</reference>
<dbReference type="Gene3D" id="2.20.25.530">
    <property type="match status" value="1"/>
</dbReference>
<keyword evidence="10" id="KW-1185">Reference proteome</keyword>
<protein>
    <recommendedName>
        <fullName evidence="2">Ribonuclease H2 subunit B</fullName>
    </recommendedName>
    <alternativeName>
        <fullName evidence="5">Ribonuclease HI subunit B</fullName>
    </alternativeName>
</protein>
<sequence>MTTPRVFLLPKATPSSPNFTIISLPHPRTSTSTRFLLHPDTGLHEITKITPTATAPRSWLFAGAPSDTKDEKTPVDWVGDGQTIQDASLYVSTPVDPLFVLLPRLLPAGAPKAHFLPLDDVLDTFTATDDDDVGDSADKSHWGAALKLGSVARRQVEARIKVVCDTVDVDGETAYRPSLEKVLALLVGKCEVMAEGGLPKSMEDMFVVKPLVLPISEAQPEGGEEEAGKEGDDAAIEEASRTTLVVVGKSNEEKKDEETADEESAPPKPRNLLPPASKAIIQLLRLRVASQFLSASYLTTHLSVLLATALTSAHDFTSLDTYLSELKRLRSEALSLRSGDFSMKRGLDDDGGDAGAGKRRKKEEEEAEKKRKKNVSRGVRDLGKANTRGMAKMTSFFKKKA</sequence>
<feature type="region of interest" description="Disordered" evidence="6">
    <location>
        <begin position="345"/>
        <end position="401"/>
    </location>
</feature>
<gene>
    <name evidence="9" type="ORF">Q9L58_006735</name>
</gene>
<evidence type="ECO:0000256" key="6">
    <source>
        <dbReference type="SAM" id="MobiDB-lite"/>
    </source>
</evidence>
<evidence type="ECO:0000256" key="2">
    <source>
        <dbReference type="ARBA" id="ARBA00019062"/>
    </source>
</evidence>
<dbReference type="InterPro" id="IPR041195">
    <property type="entry name" value="Rnh202_N"/>
</dbReference>